<evidence type="ECO:0000313" key="3">
    <source>
        <dbReference type="Proteomes" id="UP000628775"/>
    </source>
</evidence>
<evidence type="ECO:0000313" key="2">
    <source>
        <dbReference type="EMBL" id="GGE39765.1"/>
    </source>
</evidence>
<organism evidence="2 3">
    <name type="scientific">Pullulanibacillus camelliae</name>
    <dbReference type="NCBI Taxonomy" id="1707096"/>
    <lineage>
        <taxon>Bacteria</taxon>
        <taxon>Bacillati</taxon>
        <taxon>Bacillota</taxon>
        <taxon>Bacilli</taxon>
        <taxon>Bacillales</taxon>
        <taxon>Sporolactobacillaceae</taxon>
        <taxon>Pullulanibacillus</taxon>
    </lineage>
</organism>
<dbReference type="SUPFAM" id="SSF55811">
    <property type="entry name" value="Nudix"/>
    <property type="match status" value="1"/>
</dbReference>
<keyword evidence="3" id="KW-1185">Reference proteome</keyword>
<feature type="domain" description="Nudix hydrolase" evidence="1">
    <location>
        <begin position="18"/>
        <end position="128"/>
    </location>
</feature>
<gene>
    <name evidence="2" type="ORF">GCM10011391_18200</name>
</gene>
<reference evidence="2" key="2">
    <citation type="submission" date="2020-09" db="EMBL/GenBank/DDBJ databases">
        <authorList>
            <person name="Sun Q."/>
            <person name="Zhou Y."/>
        </authorList>
    </citation>
    <scope>NUCLEOTIDE SEQUENCE</scope>
    <source>
        <strain evidence="2">CGMCC 1.15371</strain>
    </source>
</reference>
<dbReference type="RefSeq" id="WP_188692516.1">
    <property type="nucleotide sequence ID" value="NZ_BMIR01000007.1"/>
</dbReference>
<dbReference type="Pfam" id="PF00293">
    <property type="entry name" value="NUDIX"/>
    <property type="match status" value="1"/>
</dbReference>
<comment type="caution">
    <text evidence="2">The sequence shown here is derived from an EMBL/GenBank/DDBJ whole genome shotgun (WGS) entry which is preliminary data.</text>
</comment>
<dbReference type="EMBL" id="BMIR01000007">
    <property type="protein sequence ID" value="GGE39765.1"/>
    <property type="molecule type" value="Genomic_DNA"/>
</dbReference>
<protein>
    <recommendedName>
        <fullName evidence="1">Nudix hydrolase domain-containing protein</fullName>
    </recommendedName>
</protein>
<dbReference type="Proteomes" id="UP000628775">
    <property type="component" value="Unassembled WGS sequence"/>
</dbReference>
<dbReference type="InterPro" id="IPR000086">
    <property type="entry name" value="NUDIX_hydrolase_dom"/>
</dbReference>
<dbReference type="AlphaFoldDB" id="A0A8J2VZL5"/>
<sequence>MTIYGSNLVRWPLSSSCVGVAVIVMNDHGKYLLHQGTFMEWCLPGGIPKPGMSQEEAARYFVEQATGGFNIQTLHMHKIIHGKRLFPLESEQLKDGYFISVVYLSKPKVMMEDADQLSDCFFDVNHLPFALMPQIKDLLIQHKLNTFRNYQ</sequence>
<accession>A0A8J2VZL5</accession>
<dbReference type="InterPro" id="IPR015797">
    <property type="entry name" value="NUDIX_hydrolase-like_dom_sf"/>
</dbReference>
<dbReference type="Gene3D" id="3.90.79.10">
    <property type="entry name" value="Nucleoside Triphosphate Pyrophosphohydrolase"/>
    <property type="match status" value="1"/>
</dbReference>
<evidence type="ECO:0000259" key="1">
    <source>
        <dbReference type="Pfam" id="PF00293"/>
    </source>
</evidence>
<reference evidence="2" key="1">
    <citation type="journal article" date="2014" name="Int. J. Syst. Evol. Microbiol.">
        <title>Complete genome sequence of Corynebacterium casei LMG S-19264T (=DSM 44701T), isolated from a smear-ripened cheese.</title>
        <authorList>
            <consortium name="US DOE Joint Genome Institute (JGI-PGF)"/>
            <person name="Walter F."/>
            <person name="Albersmeier A."/>
            <person name="Kalinowski J."/>
            <person name="Ruckert C."/>
        </authorList>
    </citation>
    <scope>NUCLEOTIDE SEQUENCE</scope>
    <source>
        <strain evidence="2">CGMCC 1.15371</strain>
    </source>
</reference>
<name>A0A8J2VZL5_9BACL</name>
<proteinExistence type="predicted"/>